<accession>A0A6I3N695</accession>
<dbReference type="PANTHER" id="PTHR43405">
    <property type="entry name" value="GLYCOSYL HYDROLASE DIGH"/>
    <property type="match status" value="1"/>
</dbReference>
<evidence type="ECO:0000313" key="1">
    <source>
        <dbReference type="EMBL" id="MTL95068.1"/>
    </source>
</evidence>
<proteinExistence type="predicted"/>
<dbReference type="AlphaFoldDB" id="A0A6I3N695"/>
<dbReference type="InterPro" id="IPR017853">
    <property type="entry name" value="GH"/>
</dbReference>
<dbReference type="Pfam" id="PF02638">
    <property type="entry name" value="GHL10"/>
    <property type="match status" value="1"/>
</dbReference>
<dbReference type="InterPro" id="IPR003790">
    <property type="entry name" value="GHL10"/>
</dbReference>
<sequence length="619" mass="71954">MACKRETMSEKYINHQILTCSCPVCHAIKQSFYPIDFYHYPIDQNSGIPSINIPVEILPENKSSNSPMVTDYANRSSAWISDEEAVFLQYATHPIYEFRGVWVTTVRNSDFPNKAVFEDGTFDLELFKREFFSILKHCKLLNLNAIFFQVRPQGDAFYESKINPWSEFLSGQQGVRPDWGDFDPLEWMITMTHGAGLEFHAWFNPYRLSSISKEGNSKEELLNRLAPNHFAKKNPQYVYFFDGQIFLDPGFPQVQKHVIQSVMEVVQNYSIDAVHFDDYFYPYSYLTIIDDEPKEISFNDESPDIETYETYHQPGQSIKQWREYNVNSLIYSLSLSIRKYNRETGKSIAFGVSPFGVWASNFEQSVGSKTSPYQLSSLDEYVNSKLWVDEEWVDYLIPQNYWSFHDPLSPFGEVANWWNEVVKSSRTQLYMGIGLYLYLEDNQNPSWQEAREVSNQIKYTRVLSNVEGFALFTYRNLVMRPQSNVAGQQVLNVALEYLSLDVLKYKSLIPPRTWLQTKAIHPISGLQVRRCEDDNCLVFYDQLDNDSQYYVIYRCEGAVENFDFNEAANILDVIGRNYGEAMQHYTDIEIDENQTYTYAVTALSQAQVQSLAVAYVFMP</sequence>
<dbReference type="EMBL" id="WMQV01000030">
    <property type="protein sequence ID" value="MTL95068.1"/>
    <property type="molecule type" value="Genomic_DNA"/>
</dbReference>
<dbReference type="PROSITE" id="PS51257">
    <property type="entry name" value="PROKAR_LIPOPROTEIN"/>
    <property type="match status" value="1"/>
</dbReference>
<dbReference type="Gene3D" id="3.20.20.80">
    <property type="entry name" value="Glycosidases"/>
    <property type="match status" value="1"/>
</dbReference>
<reference evidence="1" key="1">
    <citation type="journal article" date="2019" name="Nat. Med.">
        <title>A library of human gut bacterial isolates paired with longitudinal multiomics data enables mechanistic microbiome research.</title>
        <authorList>
            <person name="Poyet M."/>
            <person name="Groussin M."/>
            <person name="Gibbons S.M."/>
            <person name="Avila-Pacheco J."/>
            <person name="Jiang X."/>
            <person name="Kearney S.M."/>
            <person name="Perrotta A.R."/>
            <person name="Berdy B."/>
            <person name="Zhao S."/>
            <person name="Lieberman T.D."/>
            <person name="Swanson P.K."/>
            <person name="Smith M."/>
            <person name="Roesemann S."/>
            <person name="Alexander J.E."/>
            <person name="Rich S.A."/>
            <person name="Livny J."/>
            <person name="Vlamakis H."/>
            <person name="Clish C."/>
            <person name="Bullock K."/>
            <person name="Deik A."/>
            <person name="Scott J."/>
            <person name="Pierce K.A."/>
            <person name="Xavier R.J."/>
            <person name="Alm E.J."/>
        </authorList>
    </citation>
    <scope>NUCLEOTIDE SEQUENCE</scope>
    <source>
        <strain evidence="1">BIOML-A179</strain>
    </source>
</reference>
<protein>
    <submittedName>
        <fullName evidence="1">Family 10 glycosylhydrolase</fullName>
    </submittedName>
</protein>
<dbReference type="SUPFAM" id="SSF51445">
    <property type="entry name" value="(Trans)glycosidases"/>
    <property type="match status" value="1"/>
</dbReference>
<comment type="caution">
    <text evidence="1">The sequence shown here is derived from an EMBL/GenBank/DDBJ whole genome shotgun (WGS) entry which is preliminary data.</text>
</comment>
<dbReference type="PANTHER" id="PTHR43405:SF1">
    <property type="entry name" value="GLYCOSYL HYDROLASE DIGH"/>
    <property type="match status" value="1"/>
</dbReference>
<gene>
    <name evidence="1" type="ORF">GMA64_11055</name>
</gene>
<keyword evidence="1" id="KW-0378">Hydrolase</keyword>
<dbReference type="InterPro" id="IPR052177">
    <property type="entry name" value="Divisome_Glycosyl_Hydrolase"/>
</dbReference>
<name>A0A6I3N695_9FIRM</name>
<dbReference type="GO" id="GO:0016787">
    <property type="term" value="F:hydrolase activity"/>
    <property type="evidence" value="ECO:0007669"/>
    <property type="project" value="UniProtKB-KW"/>
</dbReference>
<organism evidence="1">
    <name type="scientific">Turicibacter sanguinis</name>
    <dbReference type="NCBI Taxonomy" id="154288"/>
    <lineage>
        <taxon>Bacteria</taxon>
        <taxon>Bacillati</taxon>
        <taxon>Bacillota</taxon>
        <taxon>Erysipelotrichia</taxon>
        <taxon>Erysipelotrichales</taxon>
        <taxon>Turicibacteraceae</taxon>
        <taxon>Turicibacter</taxon>
    </lineage>
</organism>